<dbReference type="EMBL" id="MG757153">
    <property type="protein sequence ID" value="AVD99278.1"/>
    <property type="molecule type" value="Genomic_DNA"/>
</dbReference>
<organism evidence="1 2">
    <name type="scientific">Streptomyces phage BillNye</name>
    <dbReference type="NCBI Taxonomy" id="2079426"/>
    <lineage>
        <taxon>Viruses</taxon>
        <taxon>Duplodnaviria</taxon>
        <taxon>Heunggongvirae</taxon>
        <taxon>Uroviricota</taxon>
        <taxon>Caudoviricetes</taxon>
        <taxon>Stanwilliamsviridae</taxon>
        <taxon>Loccivirinae</taxon>
        <taxon>Wilnyevirus</taxon>
        <taxon>Wilnyevirus billnye</taxon>
    </lineage>
</organism>
<proteinExistence type="predicted"/>
<name>A0A2L1IVT4_9CAUD</name>
<dbReference type="OrthoDB" id="12016at10239"/>
<gene>
    <name evidence="1" type="ORF">SEA_BILLNYE_76</name>
</gene>
<keyword evidence="2" id="KW-1185">Reference proteome</keyword>
<evidence type="ECO:0008006" key="3">
    <source>
        <dbReference type="Google" id="ProtNLM"/>
    </source>
</evidence>
<protein>
    <recommendedName>
        <fullName evidence="3">Helix-turn-helix DNA binding domain protein</fullName>
    </recommendedName>
</protein>
<sequence length="195" mass="22051">MWDRLRNGPVLCGKTKAMSKDIELLDRVEQMNKVVERYLKGENPTAIARATGMKRADVLTYIDEYKEIARNDDEVKERAREALHSADKHMSMIIERAWETVEQADDSGDIKTKATLLKNLADIEGKRVDMLQKAGLYDDASLGDELAEMEEKQQILISILKEVTSDCDHCKVEVARRLSKVTNKSEPVVITGEVS</sequence>
<dbReference type="Proteomes" id="UP000241925">
    <property type="component" value="Segment"/>
</dbReference>
<reference evidence="1 2" key="1">
    <citation type="submission" date="2018-01" db="EMBL/GenBank/DDBJ databases">
        <authorList>
            <person name="Grinwald M.F."/>
            <person name="Tasoff P."/>
            <person name="Simpson K.F."/>
            <person name="Vasser A."/>
            <person name="Shaffer C.D."/>
            <person name="Weston-Hafer K.A."/>
            <person name="Russell D.A."/>
            <person name="Pope W.H."/>
            <person name="Jacobs-Sera D."/>
            <person name="Hendrix R.W."/>
            <person name="Hatfull G.F."/>
        </authorList>
    </citation>
    <scope>NUCLEOTIDE SEQUENCE [LARGE SCALE GENOMIC DNA]</scope>
</reference>
<evidence type="ECO:0000313" key="2">
    <source>
        <dbReference type="Proteomes" id="UP000241925"/>
    </source>
</evidence>
<evidence type="ECO:0000313" key="1">
    <source>
        <dbReference type="EMBL" id="AVD99278.1"/>
    </source>
</evidence>
<accession>A0A2L1IVT4</accession>